<evidence type="ECO:0000256" key="1">
    <source>
        <dbReference type="SAM" id="MobiDB-lite"/>
    </source>
</evidence>
<feature type="region of interest" description="Disordered" evidence="1">
    <location>
        <begin position="59"/>
        <end position="84"/>
    </location>
</feature>
<dbReference type="AlphaFoldDB" id="A0A2P2GU87"/>
<evidence type="ECO:0000313" key="3">
    <source>
        <dbReference type="Proteomes" id="UP000265325"/>
    </source>
</evidence>
<feature type="compositionally biased region" description="Basic and acidic residues" evidence="1">
    <location>
        <begin position="59"/>
        <end position="75"/>
    </location>
</feature>
<proteinExistence type="predicted"/>
<comment type="caution">
    <text evidence="2">The sequence shown here is derived from an EMBL/GenBank/DDBJ whole genome shotgun (WGS) entry which is preliminary data.</text>
</comment>
<sequence>MPLTDETDQTDRTRRFAALSTRLTGFDTVDLAATGLVEAYLTVAAGELGAELLGRLLRETPDPAKAPADGEREPDGDADASDDELRSASRALTYLWYTGSWPGRPSRPLSPRSYAEALVWKAAGLTAPAARPGGYGSWAEGSGR</sequence>
<keyword evidence="3" id="KW-1185">Reference proteome</keyword>
<gene>
    <name evidence="2" type="ORF">VO63_04475</name>
</gene>
<dbReference type="OrthoDB" id="495830at2"/>
<dbReference type="RefSeq" id="WP_046906186.1">
    <property type="nucleotide sequence ID" value="NZ_BAAAXG010000004.1"/>
</dbReference>
<organism evidence="2 3">
    <name type="scientific">Streptomyces showdoensis</name>
    <dbReference type="NCBI Taxonomy" id="68268"/>
    <lineage>
        <taxon>Bacteria</taxon>
        <taxon>Bacillati</taxon>
        <taxon>Actinomycetota</taxon>
        <taxon>Actinomycetes</taxon>
        <taxon>Kitasatosporales</taxon>
        <taxon>Streptomycetaceae</taxon>
        <taxon>Streptomyces</taxon>
    </lineage>
</organism>
<accession>A0A2P2GU87</accession>
<name>A0A2P2GU87_STREW</name>
<dbReference type="EMBL" id="LAQS01000005">
    <property type="protein sequence ID" value="KKZ75063.1"/>
    <property type="molecule type" value="Genomic_DNA"/>
</dbReference>
<evidence type="ECO:0000313" key="2">
    <source>
        <dbReference type="EMBL" id="KKZ75063.1"/>
    </source>
</evidence>
<protein>
    <submittedName>
        <fullName evidence="2">Uncharacterized protein</fullName>
    </submittedName>
</protein>
<dbReference type="Proteomes" id="UP000265325">
    <property type="component" value="Unassembled WGS sequence"/>
</dbReference>
<reference evidence="2 3" key="1">
    <citation type="submission" date="2015-05" db="EMBL/GenBank/DDBJ databases">
        <title>Draft Genome assembly of Streptomyces showdoensis.</title>
        <authorList>
            <person name="Thapa K.K."/>
            <person name="Metsa-Ketela M."/>
        </authorList>
    </citation>
    <scope>NUCLEOTIDE SEQUENCE [LARGE SCALE GENOMIC DNA]</scope>
    <source>
        <strain evidence="2 3">ATCC 15227</strain>
    </source>
</reference>